<dbReference type="InterPro" id="IPR057407">
    <property type="entry name" value="HEAT_TANGO6"/>
</dbReference>
<protein>
    <recommendedName>
        <fullName evidence="7">RNA polymerase II assembly factor Rtp1 C-terminal domain-containing protein</fullName>
    </recommendedName>
</protein>
<evidence type="ECO:0008006" key="7">
    <source>
        <dbReference type="Google" id="ProtNLM"/>
    </source>
</evidence>
<name>A0A9P8PMG5_9ASCO</name>
<feature type="domain" description="RNA polymerase II assembly factor Rtp1 C-terminal" evidence="3">
    <location>
        <begin position="677"/>
        <end position="784"/>
    </location>
</feature>
<evidence type="ECO:0000259" key="4">
    <source>
        <dbReference type="Pfam" id="PF23565"/>
    </source>
</evidence>
<feature type="compositionally biased region" description="Acidic residues" evidence="2">
    <location>
        <begin position="587"/>
        <end position="597"/>
    </location>
</feature>
<reference evidence="5" key="2">
    <citation type="submission" date="2021-01" db="EMBL/GenBank/DDBJ databases">
        <authorList>
            <person name="Schikora-Tamarit M.A."/>
        </authorList>
    </citation>
    <scope>NUCLEOTIDE SEQUENCE</scope>
    <source>
        <strain evidence="5">CBS6341</strain>
    </source>
</reference>
<evidence type="ECO:0000313" key="6">
    <source>
        <dbReference type="Proteomes" id="UP000769528"/>
    </source>
</evidence>
<gene>
    <name evidence="5" type="ORF">WICMUC_003031</name>
</gene>
<organism evidence="5 6">
    <name type="scientific">Wickerhamomyces mucosus</name>
    <dbReference type="NCBI Taxonomy" id="1378264"/>
    <lineage>
        <taxon>Eukaryota</taxon>
        <taxon>Fungi</taxon>
        <taxon>Dikarya</taxon>
        <taxon>Ascomycota</taxon>
        <taxon>Saccharomycotina</taxon>
        <taxon>Saccharomycetes</taxon>
        <taxon>Phaffomycetales</taxon>
        <taxon>Wickerhamomycetaceae</taxon>
        <taxon>Wickerhamomyces</taxon>
    </lineage>
</organism>
<sequence>MANTRKGLNVPQINRLTDLDILFNDLAEFLKIDEDIKDDALTQLYVKLDRSNSNVDVVTKIDSLTDECFKYIHKIQELSLKKQLEIEQSDDAEKLGLISISLHDMKYFNELINFIVAQLIYPCLPREIGISLDQRRLNSFTENKKIFKFNKINPTNSIPILEKIISNFEIIFSKKSDLRDLLLKGTGLTDIITILIVLTQLDNSNLKTLIKFEDYSDAYNLFGIYIALIQSSSQPIIKKFISERLSSILIERNNGVMSLIDFIIGIRDDEEINVERFDQVNQILMAKPKSISSIQYYTKLFDQVYNILIFINRPIMLSVVVNFVRVIYERNKKIVHDFLFKRIWKILDPDATLQNDGGTIISSKNLNDVINVLISLTKENSADFLIELFQPPIVLNLWAYYFYLNKKALDYKSIIQNILVTFFTLTTNNEVLEIIVLNLIRSKGESWKFETNLETKLTSIVNSTEIEDNQISNEDIFDDIDLGMKLICELLKNLDHALIRTQFSTVLNRWILKSNPKNDDNGNSANSQLGDLNPFLMLIDLKFLERINEQFKDVLLEKPQDVLMVIKNLLSTKLLDRKEEQNKQEEVDSDDEEDETVDSEHDNLNILLELLSAIISETNPSELDKQSKTLKEISEFLLDFKNNKYCISLHNRIEDFLSSEKTIIDQNLEYNADKQLLEKAINNMNDPLIPIRAHGLYLLRQLIIKKSEVISLDFVIELHLVQLKDSEPFIYLNVIKSLIELIEFDKDSTLVILIKLYSNQTEQLDDRLKVGEVLLNFMIKSGELLTGSIADLLITTFLNTIRDFEEDNKIRMSAMSLLGQSLRTNALGIQVYIKDSLDIAIGVFEFEKDEPMLRSAVVLVSDLISFGGLEIVPKGYGTKLKTMLGFVKVNNYKDYLLVEQIDKVLETIEELIINRFKIDEAPGNFQSLKIIK</sequence>
<dbReference type="Pfam" id="PF23565">
    <property type="entry name" value="ARM_TANGO6"/>
    <property type="match status" value="1"/>
</dbReference>
<dbReference type="EMBL" id="JAEUBF010000796">
    <property type="protein sequence ID" value="KAH3674828.1"/>
    <property type="molecule type" value="Genomic_DNA"/>
</dbReference>
<dbReference type="Pfam" id="PF10363">
    <property type="entry name" value="RTP1_C1"/>
    <property type="match status" value="1"/>
</dbReference>
<dbReference type="InterPro" id="IPR019451">
    <property type="entry name" value="Rtp1_C1"/>
</dbReference>
<evidence type="ECO:0000313" key="5">
    <source>
        <dbReference type="EMBL" id="KAH3674828.1"/>
    </source>
</evidence>
<dbReference type="InterPro" id="IPR039600">
    <property type="entry name" value="TANGO6/Rtp1"/>
</dbReference>
<dbReference type="OrthoDB" id="39591at2759"/>
<comment type="similarity">
    <text evidence="1">Belongs to the Tango6 family.</text>
</comment>
<proteinExistence type="inferred from homology"/>
<feature type="domain" description="TANGO6 HEAT repeat" evidence="4">
    <location>
        <begin position="252"/>
        <end position="493"/>
    </location>
</feature>
<reference evidence="5" key="1">
    <citation type="journal article" date="2021" name="Open Biol.">
        <title>Shared evolutionary footprints suggest mitochondrial oxidative damage underlies multiple complex I losses in fungi.</title>
        <authorList>
            <person name="Schikora-Tamarit M.A."/>
            <person name="Marcet-Houben M."/>
            <person name="Nosek J."/>
            <person name="Gabaldon T."/>
        </authorList>
    </citation>
    <scope>NUCLEOTIDE SEQUENCE</scope>
    <source>
        <strain evidence="5">CBS6341</strain>
    </source>
</reference>
<dbReference type="PANTHER" id="PTHR20959">
    <property type="entry name" value="TRANSPORT AND GOLGI ORGANIZATION PROTEIN 6 FAMILY MEMBER"/>
    <property type="match status" value="1"/>
</dbReference>
<dbReference type="SUPFAM" id="SSF48371">
    <property type="entry name" value="ARM repeat"/>
    <property type="match status" value="1"/>
</dbReference>
<dbReference type="PANTHER" id="PTHR20959:SF1">
    <property type="entry name" value="TRANSPORT AND GOLGI ORGANIZATION PROTEIN 6 HOMOLOG"/>
    <property type="match status" value="1"/>
</dbReference>
<dbReference type="Proteomes" id="UP000769528">
    <property type="component" value="Unassembled WGS sequence"/>
</dbReference>
<evidence type="ECO:0000256" key="1">
    <source>
        <dbReference type="ARBA" id="ARBA00005724"/>
    </source>
</evidence>
<dbReference type="GO" id="GO:0009306">
    <property type="term" value="P:protein secretion"/>
    <property type="evidence" value="ECO:0007669"/>
    <property type="project" value="TreeGrafter"/>
</dbReference>
<dbReference type="AlphaFoldDB" id="A0A9P8PMG5"/>
<feature type="region of interest" description="Disordered" evidence="2">
    <location>
        <begin position="580"/>
        <end position="599"/>
    </location>
</feature>
<accession>A0A9P8PMG5</accession>
<comment type="caution">
    <text evidence="5">The sequence shown here is derived from an EMBL/GenBank/DDBJ whole genome shotgun (WGS) entry which is preliminary data.</text>
</comment>
<evidence type="ECO:0000259" key="3">
    <source>
        <dbReference type="Pfam" id="PF10363"/>
    </source>
</evidence>
<evidence type="ECO:0000256" key="2">
    <source>
        <dbReference type="SAM" id="MobiDB-lite"/>
    </source>
</evidence>
<keyword evidence="6" id="KW-1185">Reference proteome</keyword>
<dbReference type="InterPro" id="IPR016024">
    <property type="entry name" value="ARM-type_fold"/>
</dbReference>